<proteinExistence type="predicted"/>
<sequence>MGNNNVAGFLRLRGSLPFPSHLQLGTDATIKMKTFTSNFFYDIAYSENAEVLYTVEGSECKLTLRRNVCYDYVNMVSFVFNDSIICSDNKNICLTMVKAETGMSNGFMSPIAWTKTRKKVDARGGVTDTKVYLYGTANRCGLLVFECKRKDDHDERTAKAVTLAHYFVRSNLSVAISRSSETTEIGFSVVAKVGLCDGKFDITVEGPERHPVFALLHMFDEVNRSGIWKPSMCPHCRNTQREHSRMFLQSDGEDSDGRRQNAATIDNGGRFRGHGCGARVGRDFIVIN</sequence>
<keyword evidence="2" id="KW-1185">Reference proteome</keyword>
<dbReference type="Proteomes" id="UP001374535">
    <property type="component" value="Chromosome 4"/>
</dbReference>
<gene>
    <name evidence="1" type="ORF">V8G54_012140</name>
</gene>
<organism evidence="1 2">
    <name type="scientific">Vigna mungo</name>
    <name type="common">Black gram</name>
    <name type="synonym">Phaseolus mungo</name>
    <dbReference type="NCBI Taxonomy" id="3915"/>
    <lineage>
        <taxon>Eukaryota</taxon>
        <taxon>Viridiplantae</taxon>
        <taxon>Streptophyta</taxon>
        <taxon>Embryophyta</taxon>
        <taxon>Tracheophyta</taxon>
        <taxon>Spermatophyta</taxon>
        <taxon>Magnoliopsida</taxon>
        <taxon>eudicotyledons</taxon>
        <taxon>Gunneridae</taxon>
        <taxon>Pentapetalae</taxon>
        <taxon>rosids</taxon>
        <taxon>fabids</taxon>
        <taxon>Fabales</taxon>
        <taxon>Fabaceae</taxon>
        <taxon>Papilionoideae</taxon>
        <taxon>50 kb inversion clade</taxon>
        <taxon>NPAAA clade</taxon>
        <taxon>indigoferoid/millettioid clade</taxon>
        <taxon>Phaseoleae</taxon>
        <taxon>Vigna</taxon>
    </lineage>
</organism>
<evidence type="ECO:0000313" key="2">
    <source>
        <dbReference type="Proteomes" id="UP001374535"/>
    </source>
</evidence>
<dbReference type="AlphaFoldDB" id="A0AAQ3S0B0"/>
<protein>
    <submittedName>
        <fullName evidence="1">Uncharacterized protein</fullName>
    </submittedName>
</protein>
<name>A0AAQ3S0B0_VIGMU</name>
<reference evidence="1 2" key="1">
    <citation type="journal article" date="2023" name="Life. Sci Alliance">
        <title>Evolutionary insights into 3D genome organization and epigenetic landscape of Vigna mungo.</title>
        <authorList>
            <person name="Junaid A."/>
            <person name="Singh B."/>
            <person name="Bhatia S."/>
        </authorList>
    </citation>
    <scope>NUCLEOTIDE SEQUENCE [LARGE SCALE GENOMIC DNA]</scope>
    <source>
        <strain evidence="1">Urdbean</strain>
    </source>
</reference>
<evidence type="ECO:0000313" key="1">
    <source>
        <dbReference type="EMBL" id="WVZ14574.1"/>
    </source>
</evidence>
<dbReference type="EMBL" id="CP144697">
    <property type="protein sequence ID" value="WVZ14574.1"/>
    <property type="molecule type" value="Genomic_DNA"/>
</dbReference>
<accession>A0AAQ3S0B0</accession>